<dbReference type="Proteomes" id="UP001367508">
    <property type="component" value="Unassembled WGS sequence"/>
</dbReference>
<keyword evidence="2" id="KW-1185">Reference proteome</keyword>
<protein>
    <submittedName>
        <fullName evidence="1">Uncharacterized protein</fullName>
    </submittedName>
</protein>
<dbReference type="AlphaFoldDB" id="A0AAN9MEW8"/>
<organism evidence="1 2">
    <name type="scientific">Canavalia gladiata</name>
    <name type="common">Sword bean</name>
    <name type="synonym">Dolichos gladiatus</name>
    <dbReference type="NCBI Taxonomy" id="3824"/>
    <lineage>
        <taxon>Eukaryota</taxon>
        <taxon>Viridiplantae</taxon>
        <taxon>Streptophyta</taxon>
        <taxon>Embryophyta</taxon>
        <taxon>Tracheophyta</taxon>
        <taxon>Spermatophyta</taxon>
        <taxon>Magnoliopsida</taxon>
        <taxon>eudicotyledons</taxon>
        <taxon>Gunneridae</taxon>
        <taxon>Pentapetalae</taxon>
        <taxon>rosids</taxon>
        <taxon>fabids</taxon>
        <taxon>Fabales</taxon>
        <taxon>Fabaceae</taxon>
        <taxon>Papilionoideae</taxon>
        <taxon>50 kb inversion clade</taxon>
        <taxon>NPAAA clade</taxon>
        <taxon>indigoferoid/millettioid clade</taxon>
        <taxon>Phaseoleae</taxon>
        <taxon>Canavalia</taxon>
    </lineage>
</organism>
<sequence length="109" mass="12467">MYPQISRSTVFSLLPPPPPGVPVALFPFSLLVLCYNRNSLFKDLMSERIFEVSRSPLLKIVRLMFTQRFPFRSLSLALNRMYEFIKGKLLLCGITILKRGLSSARVSDN</sequence>
<evidence type="ECO:0000313" key="2">
    <source>
        <dbReference type="Proteomes" id="UP001367508"/>
    </source>
</evidence>
<proteinExistence type="predicted"/>
<evidence type="ECO:0000313" key="1">
    <source>
        <dbReference type="EMBL" id="KAK7351534.1"/>
    </source>
</evidence>
<comment type="caution">
    <text evidence="1">The sequence shown here is derived from an EMBL/GenBank/DDBJ whole genome shotgun (WGS) entry which is preliminary data.</text>
</comment>
<gene>
    <name evidence="1" type="ORF">VNO77_11070</name>
</gene>
<dbReference type="EMBL" id="JAYMYQ010000002">
    <property type="protein sequence ID" value="KAK7351534.1"/>
    <property type="molecule type" value="Genomic_DNA"/>
</dbReference>
<name>A0AAN9MEW8_CANGL</name>
<accession>A0AAN9MEW8</accession>
<reference evidence="1 2" key="1">
    <citation type="submission" date="2024-01" db="EMBL/GenBank/DDBJ databases">
        <title>The genomes of 5 underutilized Papilionoideae crops provide insights into root nodulation and disease resistanc.</title>
        <authorList>
            <person name="Jiang F."/>
        </authorList>
    </citation>
    <scope>NUCLEOTIDE SEQUENCE [LARGE SCALE GENOMIC DNA]</scope>
    <source>
        <strain evidence="1">LVBAO_FW01</strain>
        <tissue evidence="1">Leaves</tissue>
    </source>
</reference>